<feature type="transmembrane region" description="Helical" evidence="1">
    <location>
        <begin position="7"/>
        <end position="29"/>
    </location>
</feature>
<evidence type="ECO:0008006" key="4">
    <source>
        <dbReference type="Google" id="ProtNLM"/>
    </source>
</evidence>
<keyword evidence="3" id="KW-1185">Reference proteome</keyword>
<feature type="transmembrane region" description="Helical" evidence="1">
    <location>
        <begin position="69"/>
        <end position="98"/>
    </location>
</feature>
<gene>
    <name evidence="2" type="ORF">CRM22_000150</name>
</gene>
<keyword evidence="1" id="KW-1133">Transmembrane helix</keyword>
<dbReference type="EMBL" id="SJOL01000240">
    <property type="protein sequence ID" value="TGZ75922.1"/>
    <property type="molecule type" value="Genomic_DNA"/>
</dbReference>
<reference evidence="2 3" key="1">
    <citation type="journal article" date="2019" name="BMC Genomics">
        <title>New insights from Opisthorchis felineus genome: update on genomics of the epidemiologically important liver flukes.</title>
        <authorList>
            <person name="Ershov N.I."/>
            <person name="Mordvinov V.A."/>
            <person name="Prokhortchouk E.B."/>
            <person name="Pakharukova M.Y."/>
            <person name="Gunbin K.V."/>
            <person name="Ustyantsev K."/>
            <person name="Genaev M.A."/>
            <person name="Blinov A.G."/>
            <person name="Mazur A."/>
            <person name="Boulygina E."/>
            <person name="Tsygankova S."/>
            <person name="Khrameeva E."/>
            <person name="Chekanov N."/>
            <person name="Fan G."/>
            <person name="Xiao A."/>
            <person name="Zhang H."/>
            <person name="Xu X."/>
            <person name="Yang H."/>
            <person name="Solovyev V."/>
            <person name="Lee S.M."/>
            <person name="Liu X."/>
            <person name="Afonnikov D.A."/>
            <person name="Skryabin K.G."/>
        </authorList>
    </citation>
    <scope>NUCLEOTIDE SEQUENCE [LARGE SCALE GENOMIC DNA]</scope>
    <source>
        <strain evidence="2">AK-0245</strain>
        <tissue evidence="2">Whole organism</tissue>
    </source>
</reference>
<evidence type="ECO:0000313" key="2">
    <source>
        <dbReference type="EMBL" id="TGZ75923.1"/>
    </source>
</evidence>
<comment type="caution">
    <text evidence="2">The sequence shown here is derived from an EMBL/GenBank/DDBJ whole genome shotgun (WGS) entry which is preliminary data.</text>
</comment>
<accession>A0A4S2MGU0</accession>
<keyword evidence="1" id="KW-0812">Transmembrane</keyword>
<dbReference type="AlphaFoldDB" id="A0A4S2MGU0"/>
<evidence type="ECO:0000256" key="1">
    <source>
        <dbReference type="SAM" id="Phobius"/>
    </source>
</evidence>
<dbReference type="EMBL" id="SJOL01000240">
    <property type="protein sequence ID" value="TGZ75923.1"/>
    <property type="molecule type" value="Genomic_DNA"/>
</dbReference>
<organism evidence="2 3">
    <name type="scientific">Opisthorchis felineus</name>
    <dbReference type="NCBI Taxonomy" id="147828"/>
    <lineage>
        <taxon>Eukaryota</taxon>
        <taxon>Metazoa</taxon>
        <taxon>Spiralia</taxon>
        <taxon>Lophotrochozoa</taxon>
        <taxon>Platyhelminthes</taxon>
        <taxon>Trematoda</taxon>
        <taxon>Digenea</taxon>
        <taxon>Opisthorchiida</taxon>
        <taxon>Opisthorchiata</taxon>
        <taxon>Opisthorchiidae</taxon>
        <taxon>Opisthorchis</taxon>
    </lineage>
</organism>
<dbReference type="Proteomes" id="UP000308267">
    <property type="component" value="Unassembled WGS sequence"/>
</dbReference>
<proteinExistence type="predicted"/>
<evidence type="ECO:0000313" key="3">
    <source>
        <dbReference type="Proteomes" id="UP000308267"/>
    </source>
</evidence>
<sequence length="240" mass="27067">MSHCKPSVGFVVLFLAGLQLLFAILSFLFTYTWNEFVLEVIPIQARERIVCDAMTAITSMVTFLLTSRFTVAILLLIMSVLRILLFVEVASLLSVLLLNKEKMEVIATLSWQRRDPQSRSEFMLQYKCCGLKPILNYPIPNDFELCASTLVDCCYLNATVRCCNGDVSPICPCFDSCLPHIVDNLWVSTYIFLGIGCTSCILKLLWKFILVLGDRIFINSISLYNCLSVWKTTTNGDGLI</sequence>
<keyword evidence="1" id="KW-0472">Membrane</keyword>
<name>A0A4S2MGU0_OPIFE</name>
<dbReference type="OrthoDB" id="10334720at2759"/>
<protein>
    <recommendedName>
        <fullName evidence="4">Tetraspanin</fullName>
    </recommendedName>
</protein>